<organism evidence="9 10">
    <name type="scientific">Exserohilum turcicum (strain 28A)</name>
    <name type="common">Northern leaf blight fungus</name>
    <name type="synonym">Setosphaeria turcica</name>
    <dbReference type="NCBI Taxonomy" id="671987"/>
    <lineage>
        <taxon>Eukaryota</taxon>
        <taxon>Fungi</taxon>
        <taxon>Dikarya</taxon>
        <taxon>Ascomycota</taxon>
        <taxon>Pezizomycotina</taxon>
        <taxon>Dothideomycetes</taxon>
        <taxon>Pleosporomycetidae</taxon>
        <taxon>Pleosporales</taxon>
        <taxon>Pleosporineae</taxon>
        <taxon>Pleosporaceae</taxon>
        <taxon>Exserohilum</taxon>
    </lineage>
</organism>
<dbReference type="GO" id="GO:0005783">
    <property type="term" value="C:endoplasmic reticulum"/>
    <property type="evidence" value="ECO:0007669"/>
    <property type="project" value="TreeGrafter"/>
</dbReference>
<dbReference type="OrthoDB" id="10266980at2759"/>
<dbReference type="PROSITE" id="PS50922">
    <property type="entry name" value="TLC"/>
    <property type="match status" value="1"/>
</dbReference>
<dbReference type="RefSeq" id="XP_008020098.1">
    <property type="nucleotide sequence ID" value="XM_008021907.1"/>
</dbReference>
<feature type="compositionally biased region" description="Basic and acidic residues" evidence="6">
    <location>
        <begin position="366"/>
        <end position="379"/>
    </location>
</feature>
<sequence>MHDPFPFPRPESLVKYVEPVAEYLSLKTLPLHFHEVAFAFVLYDVTYRIISPAVSRLFFPRIYSSFNARTRLNWDVHIVSFVQSTLICALALWVMWTDSELNQMDSIERVHGYTGASGLIQAFAGGYFVWDLIITVQNIKIFGIGMLFHAISALCVFSLGFRPFVNYYACSFILYELSSPFLNIHWFCDKLNMTGSTVQLVNGIALLCTFFSCRLVWGTYQSFRVFADVYHIYTAGIVPQSDPELGKLSNDTLVGNAAFKNDLLRYSEGQSIPFWLIFAYLASNVILNGLNWFWFSKMIETIRKRFDPPLGTKKQTPEIKTASLNIPEDEKVLVEGIHVATPGVVEKEDEDYLNVSKSVELEKDASGRHLEVHQSEIRSRPNPQRAAHAA</sequence>
<dbReference type="PANTHER" id="PTHR13439:SF0">
    <property type="entry name" value="TOPOISOMERASE I DAMAGE AFFECTED PROTEIN 4"/>
    <property type="match status" value="1"/>
</dbReference>
<feature type="transmembrane region" description="Helical" evidence="7">
    <location>
        <begin position="116"/>
        <end position="134"/>
    </location>
</feature>
<dbReference type="Pfam" id="PF03798">
    <property type="entry name" value="TRAM_LAG1_CLN8"/>
    <property type="match status" value="1"/>
</dbReference>
<dbReference type="GeneID" id="19402100"/>
<feature type="transmembrane region" description="Helical" evidence="7">
    <location>
        <begin position="272"/>
        <end position="295"/>
    </location>
</feature>
<dbReference type="STRING" id="671987.R0KSA5"/>
<reference evidence="9 10" key="1">
    <citation type="journal article" date="2012" name="PLoS Pathog.">
        <title>Diverse lifestyles and strategies of plant pathogenesis encoded in the genomes of eighteen Dothideomycetes fungi.</title>
        <authorList>
            <person name="Ohm R.A."/>
            <person name="Feau N."/>
            <person name="Henrissat B."/>
            <person name="Schoch C.L."/>
            <person name="Horwitz B.A."/>
            <person name="Barry K.W."/>
            <person name="Condon B.J."/>
            <person name="Copeland A.C."/>
            <person name="Dhillon B."/>
            <person name="Glaser F."/>
            <person name="Hesse C.N."/>
            <person name="Kosti I."/>
            <person name="LaButti K."/>
            <person name="Lindquist E.A."/>
            <person name="Lucas S."/>
            <person name="Salamov A.A."/>
            <person name="Bradshaw R.E."/>
            <person name="Ciuffetti L."/>
            <person name="Hamelin R.C."/>
            <person name="Kema G.H.J."/>
            <person name="Lawrence C."/>
            <person name="Scott J.A."/>
            <person name="Spatafora J.W."/>
            <person name="Turgeon B.G."/>
            <person name="de Wit P.J.G.M."/>
            <person name="Zhong S."/>
            <person name="Goodwin S.B."/>
            <person name="Grigoriev I.V."/>
        </authorList>
    </citation>
    <scope>NUCLEOTIDE SEQUENCE [LARGE SCALE GENOMIC DNA]</scope>
    <source>
        <strain evidence="10">28A</strain>
    </source>
</reference>
<keyword evidence="2 5" id="KW-0812">Transmembrane</keyword>
<dbReference type="EMBL" id="KB908481">
    <property type="protein sequence ID" value="EOA91869.1"/>
    <property type="molecule type" value="Genomic_DNA"/>
</dbReference>
<keyword evidence="4 5" id="KW-0472">Membrane</keyword>
<dbReference type="eggNOG" id="KOG4561">
    <property type="taxonomic scope" value="Eukaryota"/>
</dbReference>
<feature type="transmembrane region" description="Helical" evidence="7">
    <location>
        <begin position="36"/>
        <end position="55"/>
    </location>
</feature>
<dbReference type="InterPro" id="IPR006634">
    <property type="entry name" value="TLC-dom"/>
</dbReference>
<dbReference type="GO" id="GO:0016020">
    <property type="term" value="C:membrane"/>
    <property type="evidence" value="ECO:0007669"/>
    <property type="project" value="UniProtKB-SubCell"/>
</dbReference>
<dbReference type="InterPro" id="IPR050846">
    <property type="entry name" value="TLCD"/>
</dbReference>
<evidence type="ECO:0000256" key="4">
    <source>
        <dbReference type="ARBA" id="ARBA00023136"/>
    </source>
</evidence>
<feature type="transmembrane region" description="Helical" evidence="7">
    <location>
        <begin position="76"/>
        <end position="96"/>
    </location>
</feature>
<reference evidence="9 10" key="2">
    <citation type="journal article" date="2013" name="PLoS Genet.">
        <title>Comparative genome structure, secondary metabolite, and effector coding capacity across Cochliobolus pathogens.</title>
        <authorList>
            <person name="Condon B.J."/>
            <person name="Leng Y."/>
            <person name="Wu D."/>
            <person name="Bushley K.E."/>
            <person name="Ohm R.A."/>
            <person name="Otillar R."/>
            <person name="Martin J."/>
            <person name="Schackwitz W."/>
            <person name="Grimwood J."/>
            <person name="MohdZainudin N."/>
            <person name="Xue C."/>
            <person name="Wang R."/>
            <person name="Manning V.A."/>
            <person name="Dhillon B."/>
            <person name="Tu Z.J."/>
            <person name="Steffenson B.J."/>
            <person name="Salamov A."/>
            <person name="Sun H."/>
            <person name="Lowry S."/>
            <person name="LaButti K."/>
            <person name="Han J."/>
            <person name="Copeland A."/>
            <person name="Lindquist E."/>
            <person name="Barry K."/>
            <person name="Schmutz J."/>
            <person name="Baker S.E."/>
            <person name="Ciuffetti L.M."/>
            <person name="Grigoriev I.V."/>
            <person name="Zhong S."/>
            <person name="Turgeon B.G."/>
        </authorList>
    </citation>
    <scope>NUCLEOTIDE SEQUENCE [LARGE SCALE GENOMIC DNA]</scope>
    <source>
        <strain evidence="10">28A</strain>
    </source>
</reference>
<comment type="subcellular location">
    <subcellularLocation>
        <location evidence="1">Membrane</location>
        <topology evidence="1">Multi-pass membrane protein</topology>
    </subcellularLocation>
</comment>
<gene>
    <name evidence="9" type="ORF">SETTUDRAFT_18530</name>
</gene>
<proteinExistence type="predicted"/>
<dbReference type="AlphaFoldDB" id="R0KSA5"/>
<dbReference type="Proteomes" id="UP000016935">
    <property type="component" value="Unassembled WGS sequence"/>
</dbReference>
<name>R0KSA5_EXST2</name>
<evidence type="ECO:0000256" key="5">
    <source>
        <dbReference type="PROSITE-ProRule" id="PRU00205"/>
    </source>
</evidence>
<dbReference type="SMART" id="SM00724">
    <property type="entry name" value="TLC"/>
    <property type="match status" value="1"/>
</dbReference>
<evidence type="ECO:0000313" key="10">
    <source>
        <dbReference type="Proteomes" id="UP000016935"/>
    </source>
</evidence>
<protein>
    <recommendedName>
        <fullName evidence="8">TLC domain-containing protein</fullName>
    </recommendedName>
</protein>
<keyword evidence="3 7" id="KW-1133">Transmembrane helix</keyword>
<feature type="transmembrane region" description="Helical" evidence="7">
    <location>
        <begin position="165"/>
        <end position="188"/>
    </location>
</feature>
<evidence type="ECO:0000256" key="2">
    <source>
        <dbReference type="ARBA" id="ARBA00022692"/>
    </source>
</evidence>
<dbReference type="GO" id="GO:0055088">
    <property type="term" value="P:lipid homeostasis"/>
    <property type="evidence" value="ECO:0007669"/>
    <property type="project" value="TreeGrafter"/>
</dbReference>
<feature type="transmembrane region" description="Helical" evidence="7">
    <location>
        <begin position="141"/>
        <end position="159"/>
    </location>
</feature>
<feature type="domain" description="TLC" evidence="8">
    <location>
        <begin position="69"/>
        <end position="307"/>
    </location>
</feature>
<keyword evidence="10" id="KW-1185">Reference proteome</keyword>
<evidence type="ECO:0000256" key="1">
    <source>
        <dbReference type="ARBA" id="ARBA00004141"/>
    </source>
</evidence>
<evidence type="ECO:0000313" key="9">
    <source>
        <dbReference type="EMBL" id="EOA91869.1"/>
    </source>
</evidence>
<dbReference type="PANTHER" id="PTHR13439">
    <property type="entry name" value="CT120 PROTEIN"/>
    <property type="match status" value="1"/>
</dbReference>
<evidence type="ECO:0000256" key="7">
    <source>
        <dbReference type="SAM" id="Phobius"/>
    </source>
</evidence>
<evidence type="ECO:0000259" key="8">
    <source>
        <dbReference type="PROSITE" id="PS50922"/>
    </source>
</evidence>
<accession>R0KSA5</accession>
<evidence type="ECO:0000256" key="6">
    <source>
        <dbReference type="SAM" id="MobiDB-lite"/>
    </source>
</evidence>
<dbReference type="HOGENOM" id="CLU_034597_0_1_1"/>
<feature type="region of interest" description="Disordered" evidence="6">
    <location>
        <begin position="366"/>
        <end position="390"/>
    </location>
</feature>
<feature type="transmembrane region" description="Helical" evidence="7">
    <location>
        <begin position="200"/>
        <end position="220"/>
    </location>
</feature>
<evidence type="ECO:0000256" key="3">
    <source>
        <dbReference type="ARBA" id="ARBA00022989"/>
    </source>
</evidence>